<dbReference type="Gene3D" id="3.40.50.150">
    <property type="entry name" value="Vaccinia Virus protein VP39"/>
    <property type="match status" value="2"/>
</dbReference>
<dbReference type="EnsemblMetazoa" id="HelroT183893">
    <property type="protein sequence ID" value="HelroP183893"/>
    <property type="gene ID" value="HelroG183893"/>
</dbReference>
<evidence type="ECO:0000256" key="2">
    <source>
        <dbReference type="ARBA" id="ARBA00005189"/>
    </source>
</evidence>
<dbReference type="GeneID" id="20209255"/>
<dbReference type="Proteomes" id="UP000015101">
    <property type="component" value="Unassembled WGS sequence"/>
</dbReference>
<dbReference type="InterPro" id="IPR025714">
    <property type="entry name" value="Methyltranfer_dom"/>
</dbReference>
<dbReference type="AlphaFoldDB" id="T1FKA6"/>
<dbReference type="GO" id="GO:0032259">
    <property type="term" value="P:methylation"/>
    <property type="evidence" value="ECO:0007669"/>
    <property type="project" value="UniProtKB-KW"/>
</dbReference>
<evidence type="ECO:0000256" key="6">
    <source>
        <dbReference type="ARBA" id="ARBA00047619"/>
    </source>
</evidence>
<dbReference type="eggNOG" id="KOG1269">
    <property type="taxonomic scope" value="Eukaryota"/>
</dbReference>
<dbReference type="PANTHER" id="PTHR44307:SF2">
    <property type="entry name" value="PHOSPHOETHANOLAMINE METHYLTRANSFERASE ISOFORM X1"/>
    <property type="match status" value="1"/>
</dbReference>
<dbReference type="OMA" id="SINMIDT"/>
<dbReference type="EMBL" id="KB095918">
    <property type="protein sequence ID" value="ESO09748.1"/>
    <property type="molecule type" value="Genomic_DNA"/>
</dbReference>
<dbReference type="OrthoDB" id="8300214at2759"/>
<dbReference type="HOGENOM" id="CLU_029163_0_0_1"/>
<dbReference type="SUPFAM" id="SSF53335">
    <property type="entry name" value="S-adenosyl-L-methionine-dependent methyltransferases"/>
    <property type="match status" value="2"/>
</dbReference>
<dbReference type="Pfam" id="PF13847">
    <property type="entry name" value="Methyltransf_31"/>
    <property type="match status" value="1"/>
</dbReference>
<evidence type="ECO:0000259" key="8">
    <source>
        <dbReference type="Pfam" id="PF13847"/>
    </source>
</evidence>
<keyword evidence="4" id="KW-0808">Transferase</keyword>
<protein>
    <recommendedName>
        <fullName evidence="5">phosphoethanolamine N-methyltransferase</fullName>
        <ecNumber evidence="5">2.1.1.103</ecNumber>
    </recommendedName>
</protein>
<evidence type="ECO:0000256" key="3">
    <source>
        <dbReference type="ARBA" id="ARBA00022603"/>
    </source>
</evidence>
<name>T1FKA6_HELRO</name>
<dbReference type="GO" id="GO:0006656">
    <property type="term" value="P:phosphatidylcholine biosynthetic process"/>
    <property type="evidence" value="ECO:0000318"/>
    <property type="project" value="GO_Central"/>
</dbReference>
<dbReference type="InterPro" id="IPR029063">
    <property type="entry name" value="SAM-dependent_MTases_sf"/>
</dbReference>
<reference evidence="10" key="3">
    <citation type="submission" date="2015-06" db="UniProtKB">
        <authorList>
            <consortium name="EnsemblMetazoa"/>
        </authorList>
    </citation>
    <scope>IDENTIFICATION</scope>
</reference>
<dbReference type="CDD" id="cd02440">
    <property type="entry name" value="AdoMet_MTases"/>
    <property type="match status" value="1"/>
</dbReference>
<dbReference type="STRING" id="6412.T1FKA6"/>
<proteinExistence type="predicted"/>
<dbReference type="GO" id="GO:0008170">
    <property type="term" value="F:N-methyltransferase activity"/>
    <property type="evidence" value="ECO:0000318"/>
    <property type="project" value="GO_Central"/>
</dbReference>
<comment type="catalytic activity">
    <reaction evidence="7">
        <text>N-methylethanolamine phosphate + S-adenosyl-L-methionine = N,N-dimethylethanolamine phosphate + S-adenosyl-L-homocysteine + H(+)</text>
        <dbReference type="Rhea" id="RHEA:25321"/>
        <dbReference type="ChEBI" id="CHEBI:15378"/>
        <dbReference type="ChEBI" id="CHEBI:57781"/>
        <dbReference type="ChEBI" id="CHEBI:57856"/>
        <dbReference type="ChEBI" id="CHEBI:58641"/>
        <dbReference type="ChEBI" id="CHEBI:59789"/>
        <dbReference type="EC" id="2.1.1.103"/>
    </reaction>
    <physiologicalReaction direction="left-to-right" evidence="7">
        <dbReference type="Rhea" id="RHEA:25322"/>
    </physiologicalReaction>
</comment>
<dbReference type="InParanoid" id="T1FKA6"/>
<comment type="pathway">
    <text evidence="2">Lipid metabolism.</text>
</comment>
<reference evidence="9 11" key="2">
    <citation type="journal article" date="2013" name="Nature">
        <title>Insights into bilaterian evolution from three spiralian genomes.</title>
        <authorList>
            <person name="Simakov O."/>
            <person name="Marletaz F."/>
            <person name="Cho S.J."/>
            <person name="Edsinger-Gonzales E."/>
            <person name="Havlak P."/>
            <person name="Hellsten U."/>
            <person name="Kuo D.H."/>
            <person name="Larsson T."/>
            <person name="Lv J."/>
            <person name="Arendt D."/>
            <person name="Savage R."/>
            <person name="Osoegawa K."/>
            <person name="de Jong P."/>
            <person name="Grimwood J."/>
            <person name="Chapman J.A."/>
            <person name="Shapiro H."/>
            <person name="Aerts A."/>
            <person name="Otillar R.P."/>
            <person name="Terry A.Y."/>
            <person name="Boore J.L."/>
            <person name="Grigoriev I.V."/>
            <person name="Lindberg D.R."/>
            <person name="Seaver E.C."/>
            <person name="Weisblat D.A."/>
            <person name="Putnam N.H."/>
            <person name="Rokhsar D.S."/>
        </authorList>
    </citation>
    <scope>NUCLEOTIDE SEQUENCE</scope>
</reference>
<dbReference type="GO" id="GO:0000234">
    <property type="term" value="F:phosphoethanolamine N-methyltransferase activity"/>
    <property type="evidence" value="ECO:0007669"/>
    <property type="project" value="UniProtKB-EC"/>
</dbReference>
<keyword evidence="3" id="KW-0489">Methyltransferase</keyword>
<evidence type="ECO:0000256" key="1">
    <source>
        <dbReference type="ARBA" id="ARBA00004969"/>
    </source>
</evidence>
<dbReference type="EMBL" id="AMQM01009057">
    <property type="status" value="NOT_ANNOTATED_CDS"/>
    <property type="molecule type" value="Genomic_DNA"/>
</dbReference>
<comment type="pathway">
    <text evidence="1">Phospholipid metabolism; phosphatidylcholine biosynthesis.</text>
</comment>
<keyword evidence="11" id="KW-1185">Reference proteome</keyword>
<evidence type="ECO:0000256" key="4">
    <source>
        <dbReference type="ARBA" id="ARBA00022679"/>
    </source>
</evidence>
<feature type="domain" description="Methyltransferase" evidence="8">
    <location>
        <begin position="195"/>
        <end position="316"/>
    </location>
</feature>
<evidence type="ECO:0000313" key="11">
    <source>
        <dbReference type="Proteomes" id="UP000015101"/>
    </source>
</evidence>
<dbReference type="KEGG" id="hro:HELRODRAFT_183893"/>
<evidence type="ECO:0000313" key="9">
    <source>
        <dbReference type="EMBL" id="ESO09748.1"/>
    </source>
</evidence>
<organism evidence="10 11">
    <name type="scientific">Helobdella robusta</name>
    <name type="common">Californian leech</name>
    <dbReference type="NCBI Taxonomy" id="6412"/>
    <lineage>
        <taxon>Eukaryota</taxon>
        <taxon>Metazoa</taxon>
        <taxon>Spiralia</taxon>
        <taxon>Lophotrochozoa</taxon>
        <taxon>Annelida</taxon>
        <taxon>Clitellata</taxon>
        <taxon>Hirudinea</taxon>
        <taxon>Rhynchobdellida</taxon>
        <taxon>Glossiphoniidae</taxon>
        <taxon>Helobdella</taxon>
    </lineage>
</organism>
<comment type="catalytic activity">
    <reaction evidence="6">
        <text>N,N-dimethylethanolamine phosphate + S-adenosyl-L-methionine = phosphocholine + S-adenosyl-L-homocysteine + H(+)</text>
        <dbReference type="Rhea" id="RHEA:25325"/>
        <dbReference type="ChEBI" id="CHEBI:15378"/>
        <dbReference type="ChEBI" id="CHEBI:57856"/>
        <dbReference type="ChEBI" id="CHEBI:58641"/>
        <dbReference type="ChEBI" id="CHEBI:59789"/>
        <dbReference type="ChEBI" id="CHEBI:295975"/>
        <dbReference type="EC" id="2.1.1.103"/>
    </reaction>
    <physiologicalReaction direction="left-to-right" evidence="6">
        <dbReference type="Rhea" id="RHEA:25326"/>
    </physiologicalReaction>
</comment>
<sequence>MNCQVMEEKTLDLQNLKASTVGNFDYVLSCGLLSKTSNDEMLKILKQVLNLLKPSGKYAFCEDCSAVCEVENGEEIRRNVMFYNSAIESVSCSSIVEMPTEKDGPHQHHHAFEVTRSFQMKSSFKMFWLLTKTGPQEQHLLNSEHSGFKTLQEFLNKNQYTLNGILKYERIFGEGFISTGGIDTTTEFVEMLKLKAGEDVLDVGSGIGGGAFYMAQKFNVNVTGIDLSSNVVAIALERTRQKNINNVSFEVCDALKRNFQSESFDVIYSRDTILHISDKKKLFTLFHKWLRPGGRLLISDYCCTQDSWSDDFEAYVKQRGYILLSVERYGKLLEEVGFERVQAQDRTDQFVDILRKEIERVVASRDAFLKDFTESDYRALVDGWMSKLKRCDKGDQKWGLFFAIKN</sequence>
<dbReference type="RefSeq" id="XP_009012150.1">
    <property type="nucleotide sequence ID" value="XM_009013902.1"/>
</dbReference>
<dbReference type="PANTHER" id="PTHR44307">
    <property type="entry name" value="PHOSPHOETHANOLAMINE METHYLTRANSFERASE"/>
    <property type="match status" value="1"/>
</dbReference>
<dbReference type="EC" id="2.1.1.103" evidence="5"/>
<evidence type="ECO:0000256" key="7">
    <source>
        <dbReference type="ARBA" id="ARBA00047841"/>
    </source>
</evidence>
<reference evidence="11" key="1">
    <citation type="submission" date="2012-12" db="EMBL/GenBank/DDBJ databases">
        <authorList>
            <person name="Hellsten U."/>
            <person name="Grimwood J."/>
            <person name="Chapman J.A."/>
            <person name="Shapiro H."/>
            <person name="Aerts A."/>
            <person name="Otillar R.P."/>
            <person name="Terry A.Y."/>
            <person name="Boore J.L."/>
            <person name="Simakov O."/>
            <person name="Marletaz F."/>
            <person name="Cho S.-J."/>
            <person name="Edsinger-Gonzales E."/>
            <person name="Havlak P."/>
            <person name="Kuo D.-H."/>
            <person name="Larsson T."/>
            <person name="Lv J."/>
            <person name="Arendt D."/>
            <person name="Savage R."/>
            <person name="Osoegawa K."/>
            <person name="de Jong P."/>
            <person name="Lindberg D.R."/>
            <person name="Seaver E.C."/>
            <person name="Weisblat D.A."/>
            <person name="Putnam N.H."/>
            <person name="Grigoriev I.V."/>
            <person name="Rokhsar D.S."/>
        </authorList>
    </citation>
    <scope>NUCLEOTIDE SEQUENCE</scope>
</reference>
<gene>
    <name evidence="10" type="primary">20209255</name>
    <name evidence="9" type="ORF">HELRODRAFT_183893</name>
</gene>
<dbReference type="CTD" id="20209255"/>
<accession>T1FKA6</accession>
<evidence type="ECO:0000313" key="10">
    <source>
        <dbReference type="EnsemblMetazoa" id="HelroP183893"/>
    </source>
</evidence>
<evidence type="ECO:0000256" key="5">
    <source>
        <dbReference type="ARBA" id="ARBA00035674"/>
    </source>
</evidence>